<dbReference type="HOGENOM" id="CLU_2331011_0_0_6"/>
<name>R4YSB9_OLEAN</name>
<reference evidence="1 2" key="1">
    <citation type="journal article" date="2013" name="Nat. Commun.">
        <title>Genome sequence and functional genomic analysis of the oil-degrading bacterium Oleispira antarctica.</title>
        <authorList>
            <person name="Kube M."/>
            <person name="Chernikova T.N."/>
            <person name="Al-Ramahi Y."/>
            <person name="Beloqui A."/>
            <person name="Lopez-Cortez N."/>
            <person name="Guazzaroni M.E."/>
            <person name="Heipieper H.J."/>
            <person name="Klages S."/>
            <person name="Kotsyurbenko O.R."/>
            <person name="Langer I."/>
            <person name="Nechitaylo T.Y."/>
            <person name="Lunsdorf H."/>
            <person name="Fernandez M."/>
            <person name="Juarez S."/>
            <person name="Ciordia S."/>
            <person name="Singer A."/>
            <person name="Kagan O."/>
            <person name="Egorova O."/>
            <person name="Petit P.A."/>
            <person name="Stogios P."/>
            <person name="Kim Y."/>
            <person name="Tchigvintsev A."/>
            <person name="Flick R."/>
            <person name="Denaro R."/>
            <person name="Genovese M."/>
            <person name="Albar J.P."/>
            <person name="Reva O.N."/>
            <person name="Martinez-Gomariz M."/>
            <person name="Tran H."/>
            <person name="Ferrer M."/>
            <person name="Savchenko A."/>
            <person name="Yakunin A.F."/>
            <person name="Yakimov M.M."/>
            <person name="Golyshina O.V."/>
            <person name="Reinhardt R."/>
            <person name="Golyshin P.N."/>
        </authorList>
    </citation>
    <scope>NUCLEOTIDE SEQUENCE [LARGE SCALE GENOMIC DNA]</scope>
</reference>
<evidence type="ECO:0000313" key="2">
    <source>
        <dbReference type="Proteomes" id="UP000032749"/>
    </source>
</evidence>
<dbReference type="OrthoDB" id="6241322at2"/>
<accession>R4YSB9</accession>
<keyword evidence="2" id="KW-1185">Reference proteome</keyword>
<dbReference type="KEGG" id="oai:OLEAN_C37910"/>
<gene>
    <name evidence="1" type="ORF">OLEAN_C37910</name>
</gene>
<dbReference type="Proteomes" id="UP000032749">
    <property type="component" value="Chromosome"/>
</dbReference>
<protein>
    <submittedName>
        <fullName evidence="1">Uncharacterized protein</fullName>
    </submittedName>
</protein>
<organism evidence="1 2">
    <name type="scientific">Oleispira antarctica RB-8</name>
    <dbReference type="NCBI Taxonomy" id="698738"/>
    <lineage>
        <taxon>Bacteria</taxon>
        <taxon>Pseudomonadati</taxon>
        <taxon>Pseudomonadota</taxon>
        <taxon>Gammaproteobacteria</taxon>
        <taxon>Oceanospirillales</taxon>
        <taxon>Oceanospirillaceae</taxon>
        <taxon>Oleispira</taxon>
    </lineage>
</organism>
<evidence type="ECO:0000313" key="1">
    <source>
        <dbReference type="EMBL" id="CCK77967.1"/>
    </source>
</evidence>
<proteinExistence type="predicted"/>
<dbReference type="STRING" id="698738.OLEAN_C37910"/>
<dbReference type="EMBL" id="FO203512">
    <property type="protein sequence ID" value="CCK77967.1"/>
    <property type="molecule type" value="Genomic_DNA"/>
</dbReference>
<sequence>MINDNLMQVLSEQTKHKAQKREFRMLAQLLAQQFHIHQGRHLVGLLGNGDEHNNVEAIAYWLAEKGEYIEEMKVLHVDPLNHLHNELGKKLINAEHGI</sequence>
<dbReference type="AlphaFoldDB" id="R4YSB9"/>